<protein>
    <submittedName>
        <fullName evidence="2">Exodeoxyribonuclease VIII</fullName>
    </submittedName>
</protein>
<organism evidence="2 3">
    <name type="scientific">Citrobacter phage Sazh</name>
    <dbReference type="NCBI Taxonomy" id="2315629"/>
    <lineage>
        <taxon>Viruses</taxon>
        <taxon>Duplodnaviria</taxon>
        <taxon>Heunggongvirae</taxon>
        <taxon>Uroviricota</taxon>
        <taxon>Caudoviricetes</taxon>
        <taxon>Drexlerviridae</taxon>
        <taxon>Tempevirinae</taxon>
        <taxon>Tlsvirus</taxon>
        <taxon>Tlsvirus blueshaddow</taxon>
        <taxon>Tlsvirus sazh</taxon>
    </lineage>
</organism>
<evidence type="ECO:0000313" key="3">
    <source>
        <dbReference type="Proteomes" id="UP000264703"/>
    </source>
</evidence>
<name>A0A385IPS1_9CAUD</name>
<sequence length="367" mass="41981">MQQRHIMQTYQREDDQMSDFKVYTFDQLTNDKYHDPKGWAAEYVSGSSLAEIFASCPAAWKYRPREESKALVFGTQSHTNFQSSELFAKEYRRAPAPEDYENLITSQTALASKLKSFGLTGTSGKTYPDLIKMMVDCGEDLNVQWLIEMIAESQARADNVELVPAKDYDACVTMRRVLESIPEHNACMNSPTAQRELSIFGTIKGVKVKVRLDHVDICKDVLATVISGYDGDGNPVYETTRFDEAIVITDYKTTSSANPSEFARLAFNHGYYLKMALQHDLFKKAYPEEKRPVVVRLLAQEKKEPFLPIAYRMTDEQLKIGRLQYMSVINQFAECQANDVWPSYANGEPEIDLQTPDWVRRQYKGFL</sequence>
<evidence type="ECO:0000259" key="1">
    <source>
        <dbReference type="Pfam" id="PF12684"/>
    </source>
</evidence>
<evidence type="ECO:0000313" key="2">
    <source>
        <dbReference type="EMBL" id="AXY85478.1"/>
    </source>
</evidence>
<dbReference type="EMBL" id="MH729819">
    <property type="protein sequence ID" value="AXY85478.1"/>
    <property type="molecule type" value="Genomic_DNA"/>
</dbReference>
<dbReference type="InterPro" id="IPR024432">
    <property type="entry name" value="Put_RecE_PDDEXK-like_dom"/>
</dbReference>
<dbReference type="Pfam" id="PF12684">
    <property type="entry name" value="DUF3799"/>
    <property type="match status" value="1"/>
</dbReference>
<gene>
    <name evidence="2" type="ORF">CPT_Sazh_054</name>
</gene>
<dbReference type="Proteomes" id="UP000264703">
    <property type="component" value="Segment"/>
</dbReference>
<feature type="domain" description="Putative exodeoxyribonuclease 8 PDDEXK-like" evidence="1">
    <location>
        <begin position="244"/>
        <end position="345"/>
    </location>
</feature>
<dbReference type="Gene3D" id="3.90.320.10">
    <property type="match status" value="1"/>
</dbReference>
<dbReference type="InterPro" id="IPR011604">
    <property type="entry name" value="PDDEXK-like_dom_sf"/>
</dbReference>
<proteinExistence type="predicted"/>
<accession>A0A385IPS1</accession>
<reference evidence="3" key="1">
    <citation type="submission" date="2018-08" db="EMBL/GenBank/DDBJ databases">
        <title>Complete Genome of Citrobacter freundii Siphophage Sazh.</title>
        <authorList>
            <person name="Crossland W.L."/>
            <person name="Shaw J.P."/>
            <person name="O'Leary C."/>
            <person name="Liu M."/>
        </authorList>
    </citation>
    <scope>NUCLEOTIDE SEQUENCE [LARGE SCALE GENOMIC DNA]</scope>
</reference>
<keyword evidence="3" id="KW-1185">Reference proteome</keyword>